<name>A0A0D7BM15_9AGAR</name>
<evidence type="ECO:0008006" key="4">
    <source>
        <dbReference type="Google" id="ProtNLM"/>
    </source>
</evidence>
<protein>
    <recommendedName>
        <fullName evidence="4">cAMP-independent regulatory protein pac2</fullName>
    </recommendedName>
</protein>
<feature type="compositionally biased region" description="Low complexity" evidence="1">
    <location>
        <begin position="300"/>
        <end position="325"/>
    </location>
</feature>
<evidence type="ECO:0000256" key="1">
    <source>
        <dbReference type="SAM" id="MobiDB-lite"/>
    </source>
</evidence>
<dbReference type="InterPro" id="IPR018608">
    <property type="entry name" value="Gti1/Pac2"/>
</dbReference>
<feature type="region of interest" description="Disordered" evidence="1">
    <location>
        <begin position="368"/>
        <end position="392"/>
    </location>
</feature>
<dbReference type="GO" id="GO:0003677">
    <property type="term" value="F:DNA binding"/>
    <property type="evidence" value="ECO:0007669"/>
    <property type="project" value="TreeGrafter"/>
</dbReference>
<feature type="compositionally biased region" description="Polar residues" evidence="1">
    <location>
        <begin position="187"/>
        <end position="200"/>
    </location>
</feature>
<dbReference type="PANTHER" id="PTHR28027:SF1">
    <property type="entry name" value="CAMP INDEPENDENT REGULATORY PROTEIN (AFU_ORTHOLOGUE AFUA_3G09640)"/>
    <property type="match status" value="1"/>
</dbReference>
<feature type="region of interest" description="Disordered" evidence="1">
    <location>
        <begin position="443"/>
        <end position="478"/>
    </location>
</feature>
<dbReference type="OrthoDB" id="5572844at2759"/>
<feature type="region of interest" description="Disordered" evidence="1">
    <location>
        <begin position="156"/>
        <end position="239"/>
    </location>
</feature>
<reference evidence="2 3" key="1">
    <citation type="journal article" date="2015" name="Fungal Genet. Biol.">
        <title>Evolution of novel wood decay mechanisms in Agaricales revealed by the genome sequences of Fistulina hepatica and Cylindrobasidium torrendii.</title>
        <authorList>
            <person name="Floudas D."/>
            <person name="Held B.W."/>
            <person name="Riley R."/>
            <person name="Nagy L.G."/>
            <person name="Koehler G."/>
            <person name="Ransdell A.S."/>
            <person name="Younus H."/>
            <person name="Chow J."/>
            <person name="Chiniquy J."/>
            <person name="Lipzen A."/>
            <person name="Tritt A."/>
            <person name="Sun H."/>
            <person name="Haridas S."/>
            <person name="LaButti K."/>
            <person name="Ohm R.A."/>
            <person name="Kues U."/>
            <person name="Blanchette R.A."/>
            <person name="Grigoriev I.V."/>
            <person name="Minto R.E."/>
            <person name="Hibbett D.S."/>
        </authorList>
    </citation>
    <scope>NUCLEOTIDE SEQUENCE [LARGE SCALE GENOMIC DNA]</scope>
    <source>
        <strain evidence="2 3">FP15055 ss-10</strain>
    </source>
</reference>
<dbReference type="AlphaFoldDB" id="A0A0D7BM15"/>
<dbReference type="PANTHER" id="PTHR28027">
    <property type="entry name" value="TRANSCRIPTIONAL REGULATOR MIT1"/>
    <property type="match status" value="1"/>
</dbReference>
<sequence length="478" mass="52491">MQTPTCTNVRIRSLQDVHKIFAAVQRGWLRMITKRLDADERMALCSGNIYVWEERGQNSEVTGLGMERFTEGRRWSPSRVRDEFLFYREMHTDNNSQPARGWEPLIKQTYSALVQTERGTRKWHLTAYFTESTLDSLGTIDAISGLKELVVPEGTYVSQKSTKARNTTSQKKKKKSAVTRTYAGFPPSTSMLQAQGSSQPVHMFDPYAPRRASDASQDPSSSQDAAGQGSSSSAAPIIPPPQVVQSMAHATDYGQTRYGSYESPTMPPPPPFSLSAPRPQHPSTPLMTSPHIHTGGSGQAYSPYMSPASYPSPGSSSGSSSSHSSSMHDRPSPVTYMASTRQMAASGQWFAADPEPSVDAASYDAYPSHAPYPYSDTRSSYHNPATSAPTATTTTTTTYTYDLQQPQQTVYAATAAEGAYNEFQGPPSPVSDDGQTQWLARGQIGPSRDLAPLHLLQRTHPYRRDPMDDKALRKLETP</sequence>
<gene>
    <name evidence="2" type="ORF">CYLTODRAFT_419600</name>
</gene>
<evidence type="ECO:0000313" key="2">
    <source>
        <dbReference type="EMBL" id="KIY70646.1"/>
    </source>
</evidence>
<dbReference type="Proteomes" id="UP000054007">
    <property type="component" value="Unassembled WGS sequence"/>
</dbReference>
<feature type="compositionally biased region" description="Basic and acidic residues" evidence="1">
    <location>
        <begin position="462"/>
        <end position="478"/>
    </location>
</feature>
<evidence type="ECO:0000313" key="3">
    <source>
        <dbReference type="Proteomes" id="UP000054007"/>
    </source>
</evidence>
<keyword evidence="3" id="KW-1185">Reference proteome</keyword>
<feature type="compositionally biased region" description="Polar residues" evidence="1">
    <location>
        <begin position="156"/>
        <end position="169"/>
    </location>
</feature>
<dbReference type="EMBL" id="KN880465">
    <property type="protein sequence ID" value="KIY70646.1"/>
    <property type="molecule type" value="Genomic_DNA"/>
</dbReference>
<feature type="region of interest" description="Disordered" evidence="1">
    <location>
        <begin position="255"/>
        <end position="338"/>
    </location>
</feature>
<organism evidence="2 3">
    <name type="scientific">Cylindrobasidium torrendii FP15055 ss-10</name>
    <dbReference type="NCBI Taxonomy" id="1314674"/>
    <lineage>
        <taxon>Eukaryota</taxon>
        <taxon>Fungi</taxon>
        <taxon>Dikarya</taxon>
        <taxon>Basidiomycota</taxon>
        <taxon>Agaricomycotina</taxon>
        <taxon>Agaricomycetes</taxon>
        <taxon>Agaricomycetidae</taxon>
        <taxon>Agaricales</taxon>
        <taxon>Marasmiineae</taxon>
        <taxon>Physalacriaceae</taxon>
        <taxon>Cylindrobasidium</taxon>
    </lineage>
</organism>
<dbReference type="Pfam" id="PF09729">
    <property type="entry name" value="Gti1_Pac2"/>
    <property type="match status" value="1"/>
</dbReference>
<proteinExistence type="predicted"/>
<feature type="compositionally biased region" description="Low complexity" evidence="1">
    <location>
        <begin position="214"/>
        <end position="236"/>
    </location>
</feature>
<accession>A0A0D7BM15</accession>